<dbReference type="EMBL" id="DF830077">
    <property type="protein sequence ID" value="GAK65848.1"/>
    <property type="molecule type" value="Genomic_DNA"/>
</dbReference>
<evidence type="ECO:0000313" key="1">
    <source>
        <dbReference type="EMBL" id="GAK65848.1"/>
    </source>
</evidence>
<dbReference type="OrthoDB" id="10282833at2759"/>
<evidence type="ECO:0000313" key="2">
    <source>
        <dbReference type="Proteomes" id="UP000053758"/>
    </source>
</evidence>
<accession>A0A081CGQ2</accession>
<name>A0A081CGQ2_PSEA2</name>
<protein>
    <submittedName>
        <fullName evidence="1">Uncharacterized protein</fullName>
    </submittedName>
</protein>
<dbReference type="Proteomes" id="UP000053758">
    <property type="component" value="Unassembled WGS sequence"/>
</dbReference>
<dbReference type="GeneID" id="26304826"/>
<reference evidence="2" key="1">
    <citation type="journal article" date="2014" name="Genome Announc.">
        <title>Draft Genome Sequence of the Yeast Pseudozyma antarctica Type Strain JCM10317, a Producer of the Glycolipid Biosurfactants, Mannosylerythritol Lipids.</title>
        <authorList>
            <person name="Saika A."/>
            <person name="Koike H."/>
            <person name="Hori T."/>
            <person name="Fukuoka T."/>
            <person name="Sato S."/>
            <person name="Habe H."/>
            <person name="Kitamoto D."/>
            <person name="Morita T."/>
        </authorList>
    </citation>
    <scope>NUCLEOTIDE SEQUENCE [LARGE SCALE GENOMIC DNA]</scope>
    <source>
        <strain evidence="2">JCM 10317</strain>
    </source>
</reference>
<dbReference type="AlphaFoldDB" id="A0A081CGQ2"/>
<dbReference type="RefSeq" id="XP_014656010.1">
    <property type="nucleotide sequence ID" value="XM_014800524.1"/>
</dbReference>
<proteinExistence type="predicted"/>
<organism evidence="1 2">
    <name type="scientific">Pseudozyma antarctica</name>
    <name type="common">Yeast</name>
    <name type="synonym">Candida antarctica</name>
    <dbReference type="NCBI Taxonomy" id="84753"/>
    <lineage>
        <taxon>Eukaryota</taxon>
        <taxon>Fungi</taxon>
        <taxon>Dikarya</taxon>
        <taxon>Basidiomycota</taxon>
        <taxon>Ustilaginomycotina</taxon>
        <taxon>Ustilaginomycetes</taxon>
        <taxon>Ustilaginales</taxon>
        <taxon>Ustilaginaceae</taxon>
        <taxon>Moesziomyces</taxon>
    </lineage>
</organism>
<keyword evidence="2" id="KW-1185">Reference proteome</keyword>
<dbReference type="HOGENOM" id="CLU_2224349_0_0_1"/>
<gene>
    <name evidence="1" type="ORF">PAN0_010c4070</name>
</gene>
<sequence length="108" mass="12361">MAMDRRSVLVFLNISPSYFNEELAFFTEHAKAEGRTLVPYTHPDYPGEYGYVCTGADDSLVDSAKFLVRRHDYIRLWVFSESDFVLPREINNPNSLDNLVSTHRALSG</sequence>